<accession>A0A133S240</accession>
<dbReference type="Proteomes" id="UP000070065">
    <property type="component" value="Unassembled WGS sequence"/>
</dbReference>
<dbReference type="NCBIfam" id="NF038388">
    <property type="entry name" value="sigmaX_act_ComW"/>
    <property type="match status" value="1"/>
</dbReference>
<dbReference type="AlphaFoldDB" id="A0A133S240"/>
<feature type="domain" description="DUF7763" evidence="1">
    <location>
        <begin position="3"/>
        <end position="80"/>
    </location>
</feature>
<name>A0A133S240_STRMT</name>
<organism evidence="2 3">
    <name type="scientific">Streptococcus mitis</name>
    <dbReference type="NCBI Taxonomy" id="28037"/>
    <lineage>
        <taxon>Bacteria</taxon>
        <taxon>Bacillati</taxon>
        <taxon>Bacillota</taxon>
        <taxon>Bacilli</taxon>
        <taxon>Lactobacillales</taxon>
        <taxon>Streptococcaceae</taxon>
        <taxon>Streptococcus</taxon>
        <taxon>Streptococcus mitis group</taxon>
    </lineage>
</organism>
<evidence type="ECO:0000259" key="1">
    <source>
        <dbReference type="Pfam" id="PF24954"/>
    </source>
</evidence>
<gene>
    <name evidence="2" type="ORF">HMPREF3228_00341</name>
</gene>
<evidence type="ECO:0000313" key="3">
    <source>
        <dbReference type="Proteomes" id="UP000070065"/>
    </source>
</evidence>
<reference evidence="2 3" key="1">
    <citation type="submission" date="2016-01" db="EMBL/GenBank/DDBJ databases">
        <authorList>
            <person name="Oliw E.H."/>
        </authorList>
    </citation>
    <scope>NUCLEOTIDE SEQUENCE [LARGE SCALE GENOMIC DNA]</scope>
    <source>
        <strain evidence="2 3">CMW7705B</strain>
    </source>
</reference>
<proteinExistence type="predicted"/>
<dbReference type="PATRIC" id="fig|28037.231.peg.340"/>
<dbReference type="InterPro" id="IPR056665">
    <property type="entry name" value="DUF7763"/>
</dbReference>
<comment type="caution">
    <text evidence="2">The sequence shown here is derived from an EMBL/GenBank/DDBJ whole genome shotgun (WGS) entry which is preliminary data.</text>
</comment>
<evidence type="ECO:0000313" key="2">
    <source>
        <dbReference type="EMBL" id="KXA62431.1"/>
    </source>
</evidence>
<dbReference type="Pfam" id="PF24954">
    <property type="entry name" value="DUF7763"/>
    <property type="match status" value="1"/>
</dbReference>
<sequence length="80" mass="10146">MLMLQNIYNQMTDFYDSIEEEYATFFDNSWEWDHFHFKFLIYYLVRYGICCRRDFIVYHYRVSYRLYLEKLIMKQGFVAC</sequence>
<dbReference type="InterPro" id="IPR049854">
    <property type="entry name" value="SigmaX_act_ComW"/>
</dbReference>
<dbReference type="EMBL" id="LRQR01000022">
    <property type="protein sequence ID" value="KXA62431.1"/>
    <property type="molecule type" value="Genomic_DNA"/>
</dbReference>
<protein>
    <recommendedName>
        <fullName evidence="1">DUF7763 domain-containing protein</fullName>
    </recommendedName>
</protein>